<feature type="transmembrane region" description="Helical" evidence="1">
    <location>
        <begin position="163"/>
        <end position="182"/>
    </location>
</feature>
<feature type="domain" description="PAC" evidence="2">
    <location>
        <begin position="300"/>
        <end position="356"/>
    </location>
</feature>
<feature type="transmembrane region" description="Helical" evidence="1">
    <location>
        <begin position="100"/>
        <end position="127"/>
    </location>
</feature>
<dbReference type="Pfam" id="PF00990">
    <property type="entry name" value="GGDEF"/>
    <property type="match status" value="1"/>
</dbReference>
<dbReference type="CDD" id="cd01948">
    <property type="entry name" value="EAL"/>
    <property type="match status" value="1"/>
</dbReference>
<dbReference type="SMART" id="SM00091">
    <property type="entry name" value="PAS"/>
    <property type="match status" value="1"/>
</dbReference>
<dbReference type="PROSITE" id="PS50113">
    <property type="entry name" value="PAC"/>
    <property type="match status" value="1"/>
</dbReference>
<comment type="caution">
    <text evidence="5">The sequence shown here is derived from an EMBL/GenBank/DDBJ whole genome shotgun (WGS) entry which is preliminary data.</text>
</comment>
<dbReference type="InterPro" id="IPR035965">
    <property type="entry name" value="PAS-like_dom_sf"/>
</dbReference>
<accession>A0A7C9GT07</accession>
<evidence type="ECO:0000313" key="5">
    <source>
        <dbReference type="EMBL" id="MQT18271.1"/>
    </source>
</evidence>
<evidence type="ECO:0000259" key="2">
    <source>
        <dbReference type="PROSITE" id="PS50113"/>
    </source>
</evidence>
<dbReference type="PROSITE" id="PS50883">
    <property type="entry name" value="EAL"/>
    <property type="match status" value="1"/>
</dbReference>
<keyword evidence="1" id="KW-0472">Membrane</keyword>
<dbReference type="Gene3D" id="3.20.20.450">
    <property type="entry name" value="EAL domain"/>
    <property type="match status" value="1"/>
</dbReference>
<dbReference type="PROSITE" id="PS50887">
    <property type="entry name" value="GGDEF"/>
    <property type="match status" value="1"/>
</dbReference>
<dbReference type="InterPro" id="IPR000700">
    <property type="entry name" value="PAS-assoc_C"/>
</dbReference>
<dbReference type="Gene3D" id="3.30.70.270">
    <property type="match status" value="1"/>
</dbReference>
<dbReference type="CDD" id="cd00130">
    <property type="entry name" value="PAS"/>
    <property type="match status" value="1"/>
</dbReference>
<dbReference type="InterPro" id="IPR013656">
    <property type="entry name" value="PAS_4"/>
</dbReference>
<dbReference type="InterPro" id="IPR001633">
    <property type="entry name" value="EAL_dom"/>
</dbReference>
<feature type="transmembrane region" description="Helical" evidence="1">
    <location>
        <begin position="74"/>
        <end position="93"/>
    </location>
</feature>
<protein>
    <submittedName>
        <fullName evidence="5">EAL domain-containing protein</fullName>
    </submittedName>
</protein>
<dbReference type="Pfam" id="PF00563">
    <property type="entry name" value="EAL"/>
    <property type="match status" value="1"/>
</dbReference>
<dbReference type="SMART" id="SM00267">
    <property type="entry name" value="GGDEF"/>
    <property type="match status" value="1"/>
</dbReference>
<dbReference type="RefSeq" id="WP_152578749.1">
    <property type="nucleotide sequence ID" value="NZ_JAATJI010000001.1"/>
</dbReference>
<keyword evidence="6" id="KW-1185">Reference proteome</keyword>
<dbReference type="SUPFAM" id="SSF55073">
    <property type="entry name" value="Nucleotide cyclase"/>
    <property type="match status" value="1"/>
</dbReference>
<organism evidence="5 6">
    <name type="scientific">Sandarakinorhabdus fusca</name>
    <dbReference type="NCBI Taxonomy" id="1439888"/>
    <lineage>
        <taxon>Bacteria</taxon>
        <taxon>Pseudomonadati</taxon>
        <taxon>Pseudomonadota</taxon>
        <taxon>Alphaproteobacteria</taxon>
        <taxon>Sphingomonadales</taxon>
        <taxon>Sphingosinicellaceae</taxon>
        <taxon>Sandarakinorhabdus</taxon>
    </lineage>
</organism>
<dbReference type="Pfam" id="PF08448">
    <property type="entry name" value="PAS_4"/>
    <property type="match status" value="1"/>
</dbReference>
<dbReference type="InterPro" id="IPR000014">
    <property type="entry name" value="PAS"/>
</dbReference>
<dbReference type="PANTHER" id="PTHR44757:SF2">
    <property type="entry name" value="BIOFILM ARCHITECTURE MAINTENANCE PROTEIN MBAA"/>
    <property type="match status" value="1"/>
</dbReference>
<proteinExistence type="predicted"/>
<dbReference type="InterPro" id="IPR000160">
    <property type="entry name" value="GGDEF_dom"/>
</dbReference>
<name>A0A7C9GT07_9SPHN</name>
<dbReference type="OrthoDB" id="9814202at2"/>
<feature type="transmembrane region" description="Helical" evidence="1">
    <location>
        <begin position="188"/>
        <end position="209"/>
    </location>
</feature>
<dbReference type="NCBIfam" id="TIGR00254">
    <property type="entry name" value="GGDEF"/>
    <property type="match status" value="1"/>
</dbReference>
<sequence length="787" mass="84653">MTAIFKPPIAAGTAVGWHQVFGFGQGDDPFFAQVRAAQLHALNRYVPFNVALMIVNVVALLFSFNGVAEHDFRIAWGLVMAGLALLWTLRFLTIRRRGEIAVAGAALFWAITAEVVAFGACWAAMLAHLMPAADLDKQALLLLLSLTAMGACGFAAAVMPVCAIALVVIIGGGALLAMPAGSALLSPAVVLAFVTFALLIVRGVIVTSFSMMARMRTQIELGDRNEVVRLLLNEFEANGSDWLIEVDHEGRLTHVSPRLADVARRPRSDLLGQPLLGLLGRDRQGEARAAIRTLTTTFEARRGFRDITVPVDVGGETRWWALSGTPKFDSAGMFTGYRGVGRDVTEARRSHERIAQLARFDPLTGLANRALFREALEDALARAVRTGKSCALLFIDLDRFKAVNDTLGHSAGDRLLRETAGRLRDAIGGGATIARLGGDEFAVMLPDCSARRVDHVARAIVATLAQPFPLDGASATIGASVGYALGPSDGGSVDKLLKSADLALYEVKSNGRGAACRFIPAIRDKAEERRALEADLAQALARGELSLAFQPVVEASDEHIVGFEALLRWNHPAHGKVPPDKFIPVAEATGLIIPIGHWVIRNACAWAARWPDHVRVAVNLSPAQIEDPLLIETVQRALADNDLDPARLELEITESLFLNEKPATTAKLAALRGLGVSFALDDFGTGYSSLGYLHKAAFSRIKIDRSFVSRAVQPGSEAGAIIQAIVSLAHSLDMATTAEGTETREEFEFCRALGCEQIQGYLFGRPMPPEEATALVRPATRLRLVAE</sequence>
<dbReference type="InterPro" id="IPR035919">
    <property type="entry name" value="EAL_sf"/>
</dbReference>
<gene>
    <name evidence="5" type="ORF">F3168_13505</name>
</gene>
<dbReference type="CDD" id="cd01949">
    <property type="entry name" value="GGDEF"/>
    <property type="match status" value="1"/>
</dbReference>
<dbReference type="InterPro" id="IPR043128">
    <property type="entry name" value="Rev_trsase/Diguanyl_cyclase"/>
</dbReference>
<evidence type="ECO:0000259" key="3">
    <source>
        <dbReference type="PROSITE" id="PS50883"/>
    </source>
</evidence>
<dbReference type="SUPFAM" id="SSF55785">
    <property type="entry name" value="PYP-like sensor domain (PAS domain)"/>
    <property type="match status" value="1"/>
</dbReference>
<feature type="domain" description="EAL" evidence="3">
    <location>
        <begin position="529"/>
        <end position="780"/>
    </location>
</feature>
<evidence type="ECO:0000313" key="6">
    <source>
        <dbReference type="Proteomes" id="UP000481327"/>
    </source>
</evidence>
<keyword evidence="1" id="KW-1133">Transmembrane helix</keyword>
<evidence type="ECO:0000259" key="4">
    <source>
        <dbReference type="PROSITE" id="PS50887"/>
    </source>
</evidence>
<dbReference type="Proteomes" id="UP000481327">
    <property type="component" value="Unassembled WGS sequence"/>
</dbReference>
<dbReference type="Gene3D" id="3.30.450.20">
    <property type="entry name" value="PAS domain"/>
    <property type="match status" value="1"/>
</dbReference>
<dbReference type="AlphaFoldDB" id="A0A7C9GT07"/>
<evidence type="ECO:0000256" key="1">
    <source>
        <dbReference type="SAM" id="Phobius"/>
    </source>
</evidence>
<reference evidence="5 6" key="1">
    <citation type="submission" date="2019-09" db="EMBL/GenBank/DDBJ databases">
        <title>Polymorphobacter sp. isolated from a lake in China.</title>
        <authorList>
            <person name="Liu Z."/>
        </authorList>
    </citation>
    <scope>NUCLEOTIDE SEQUENCE [LARGE SCALE GENOMIC DNA]</scope>
    <source>
        <strain evidence="5 6">D40P</strain>
    </source>
</reference>
<feature type="transmembrane region" description="Helical" evidence="1">
    <location>
        <begin position="45"/>
        <end position="68"/>
    </location>
</feature>
<dbReference type="InterPro" id="IPR029787">
    <property type="entry name" value="Nucleotide_cyclase"/>
</dbReference>
<dbReference type="InterPro" id="IPR052155">
    <property type="entry name" value="Biofilm_reg_signaling"/>
</dbReference>
<dbReference type="NCBIfam" id="TIGR00229">
    <property type="entry name" value="sensory_box"/>
    <property type="match status" value="1"/>
</dbReference>
<dbReference type="PANTHER" id="PTHR44757">
    <property type="entry name" value="DIGUANYLATE CYCLASE DGCP"/>
    <property type="match status" value="1"/>
</dbReference>
<dbReference type="SUPFAM" id="SSF141868">
    <property type="entry name" value="EAL domain-like"/>
    <property type="match status" value="1"/>
</dbReference>
<feature type="domain" description="GGDEF" evidence="4">
    <location>
        <begin position="388"/>
        <end position="520"/>
    </location>
</feature>
<dbReference type="SMART" id="SM00052">
    <property type="entry name" value="EAL"/>
    <property type="match status" value="1"/>
</dbReference>
<dbReference type="EMBL" id="WIOL01000006">
    <property type="protein sequence ID" value="MQT18271.1"/>
    <property type="molecule type" value="Genomic_DNA"/>
</dbReference>
<keyword evidence="1" id="KW-0812">Transmembrane</keyword>